<dbReference type="RefSeq" id="WP_131289070.1">
    <property type="nucleotide sequence ID" value="NZ_SJKA01000005.1"/>
</dbReference>
<dbReference type="EMBL" id="SJKA01000005">
    <property type="protein sequence ID" value="TCC33538.1"/>
    <property type="molecule type" value="Genomic_DNA"/>
</dbReference>
<dbReference type="AlphaFoldDB" id="A0A4R0IQH9"/>
<name>A0A4R0IQH9_9ACTN</name>
<accession>A0A4R0IQH9</accession>
<keyword evidence="3" id="KW-1185">Reference proteome</keyword>
<evidence type="ECO:0000256" key="1">
    <source>
        <dbReference type="SAM" id="MobiDB-lite"/>
    </source>
</evidence>
<reference evidence="2 3" key="1">
    <citation type="submission" date="2019-02" db="EMBL/GenBank/DDBJ databases">
        <title>Kribbella capetownensis sp. nov. and Kribbella speibonae sp. nov., isolated from soil.</title>
        <authorList>
            <person name="Curtis S.M."/>
            <person name="Norton I."/>
            <person name="Everest G.J."/>
            <person name="Meyers P.R."/>
        </authorList>
    </citation>
    <scope>NUCLEOTIDE SEQUENCE [LARGE SCALE GENOMIC DNA]</scope>
    <source>
        <strain evidence="2 3">DSM 27082</strain>
    </source>
</reference>
<protein>
    <submittedName>
        <fullName evidence="2">Uncharacterized protein</fullName>
    </submittedName>
</protein>
<gene>
    <name evidence="2" type="ORF">E0H50_16350</name>
</gene>
<dbReference type="Proteomes" id="UP000292695">
    <property type="component" value="Unassembled WGS sequence"/>
</dbReference>
<evidence type="ECO:0000313" key="3">
    <source>
        <dbReference type="Proteomes" id="UP000292695"/>
    </source>
</evidence>
<organism evidence="2 3">
    <name type="scientific">Kribbella sindirgiensis</name>
    <dbReference type="NCBI Taxonomy" id="1124744"/>
    <lineage>
        <taxon>Bacteria</taxon>
        <taxon>Bacillati</taxon>
        <taxon>Actinomycetota</taxon>
        <taxon>Actinomycetes</taxon>
        <taxon>Propionibacteriales</taxon>
        <taxon>Kribbellaceae</taxon>
        <taxon>Kribbella</taxon>
    </lineage>
</organism>
<feature type="region of interest" description="Disordered" evidence="1">
    <location>
        <begin position="98"/>
        <end position="123"/>
    </location>
</feature>
<dbReference type="OrthoDB" id="4288807at2"/>
<proteinExistence type="predicted"/>
<evidence type="ECO:0000313" key="2">
    <source>
        <dbReference type="EMBL" id="TCC33538.1"/>
    </source>
</evidence>
<sequence length="123" mass="14144">MEALYDLPNGDRVRVIDTPTVAQALGRVLELFRSGNTEPVFFGDHPRPEGVVITFDQWAEYETLKEDAEGDRRREELVRQRLANDDPTQWETYEQMMDRYGLDPDSDELKPKNTGDKGGEQPT</sequence>
<comment type="caution">
    <text evidence="2">The sequence shown here is derived from an EMBL/GenBank/DDBJ whole genome shotgun (WGS) entry which is preliminary data.</text>
</comment>